<gene>
    <name evidence="2" type="ORF">BN1048_01482</name>
</gene>
<dbReference type="STRING" id="1461582.BN1048_01482"/>
<reference evidence="2 3" key="1">
    <citation type="submission" date="2014-07" db="EMBL/GenBank/DDBJ databases">
        <authorList>
            <person name="Urmite Genomes Urmite Genomes"/>
        </authorList>
    </citation>
    <scope>NUCLEOTIDE SEQUENCE [LARGE SCALE GENOMIC DNA]</scope>
    <source>
        <strain evidence="2 3">13MG44_air</strain>
    </source>
</reference>
<dbReference type="OrthoDB" id="9793389at2"/>
<dbReference type="EMBL" id="CCSE01000001">
    <property type="protein sequence ID" value="CEA01766.1"/>
    <property type="molecule type" value="Genomic_DNA"/>
</dbReference>
<dbReference type="SUPFAM" id="SSF55729">
    <property type="entry name" value="Acyl-CoA N-acyltransferases (Nat)"/>
    <property type="match status" value="1"/>
</dbReference>
<dbReference type="HOGENOM" id="CLU_132888_2_2_9"/>
<keyword evidence="2" id="KW-0808">Transferase</keyword>
<dbReference type="RefSeq" id="WP_035809866.1">
    <property type="nucleotide sequence ID" value="NZ_CCSE01000001.1"/>
</dbReference>
<dbReference type="InterPro" id="IPR031165">
    <property type="entry name" value="GNAT_YJDJ"/>
</dbReference>
<dbReference type="Pfam" id="PF14542">
    <property type="entry name" value="Acetyltransf_CG"/>
    <property type="match status" value="1"/>
</dbReference>
<evidence type="ECO:0000259" key="1">
    <source>
        <dbReference type="PROSITE" id="PS51729"/>
    </source>
</evidence>
<organism evidence="2 3">
    <name type="scientific">Jeotgalicoccus saudimassiliensis</name>
    <dbReference type="NCBI Taxonomy" id="1461582"/>
    <lineage>
        <taxon>Bacteria</taxon>
        <taxon>Bacillati</taxon>
        <taxon>Bacillota</taxon>
        <taxon>Bacilli</taxon>
        <taxon>Bacillales</taxon>
        <taxon>Staphylococcaceae</taxon>
        <taxon>Jeotgalicoccus</taxon>
    </lineage>
</organism>
<dbReference type="Gene3D" id="3.40.630.30">
    <property type="match status" value="1"/>
</dbReference>
<sequence>MDIKHGTNKFYFGDDAQNPDGELTYLPDKKNKLVIDSVVVKEELRGEGYGDVLLDAAADYARENDLRLIGRCPFVAKRFDEYNDKYKDVIFREA</sequence>
<dbReference type="CDD" id="cd04301">
    <property type="entry name" value="NAT_SF"/>
    <property type="match status" value="1"/>
</dbReference>
<dbReference type="PROSITE" id="PS51729">
    <property type="entry name" value="GNAT_YJDJ"/>
    <property type="match status" value="1"/>
</dbReference>
<dbReference type="GO" id="GO:0016740">
    <property type="term" value="F:transferase activity"/>
    <property type="evidence" value="ECO:0007669"/>
    <property type="project" value="UniProtKB-KW"/>
</dbReference>
<evidence type="ECO:0000313" key="3">
    <source>
        <dbReference type="Proteomes" id="UP000044136"/>
    </source>
</evidence>
<dbReference type="Proteomes" id="UP000044136">
    <property type="component" value="Unassembled WGS sequence"/>
</dbReference>
<dbReference type="AlphaFoldDB" id="A0A078MAS1"/>
<keyword evidence="3" id="KW-1185">Reference proteome</keyword>
<accession>A0A078MAS1</accession>
<protein>
    <submittedName>
        <fullName evidence="2">Acetyltransferase (GNAT) family protein</fullName>
    </submittedName>
</protein>
<name>A0A078MAS1_9STAP</name>
<dbReference type="eggNOG" id="COG2388">
    <property type="taxonomic scope" value="Bacteria"/>
</dbReference>
<feature type="domain" description="N-acetyltransferase" evidence="1">
    <location>
        <begin position="2"/>
        <end position="91"/>
    </location>
</feature>
<dbReference type="InterPro" id="IPR016181">
    <property type="entry name" value="Acyl_CoA_acyltransferase"/>
</dbReference>
<evidence type="ECO:0000313" key="2">
    <source>
        <dbReference type="EMBL" id="CEA01766.1"/>
    </source>
</evidence>
<proteinExistence type="predicted"/>